<feature type="active site" evidence="14">
    <location>
        <position position="253"/>
    </location>
</feature>
<keyword evidence="18" id="KW-1185">Reference proteome</keyword>
<evidence type="ECO:0000256" key="4">
    <source>
        <dbReference type="ARBA" id="ARBA00022679"/>
    </source>
</evidence>
<comment type="subcellular location">
    <subcellularLocation>
        <location evidence="14">Cytoplasm</location>
    </subcellularLocation>
</comment>
<dbReference type="InterPro" id="IPR013747">
    <property type="entry name" value="ACP_syn_III_C"/>
</dbReference>
<dbReference type="GO" id="GO:0004315">
    <property type="term" value="F:3-oxoacyl-[acyl-carrier-protein] synthase activity"/>
    <property type="evidence" value="ECO:0007669"/>
    <property type="project" value="InterPro"/>
</dbReference>
<dbReference type="CDD" id="cd00830">
    <property type="entry name" value="KAS_III"/>
    <property type="match status" value="1"/>
</dbReference>
<comment type="pathway">
    <text evidence="1 14">Lipid metabolism; fatty acid biosynthesis.</text>
</comment>
<dbReference type="InterPro" id="IPR016039">
    <property type="entry name" value="Thiolase-like"/>
</dbReference>
<name>B7AQ39_9FIRM</name>
<dbReference type="HOGENOM" id="CLU_039592_3_1_9"/>
<dbReference type="GO" id="GO:0006633">
    <property type="term" value="P:fatty acid biosynthetic process"/>
    <property type="evidence" value="ECO:0007669"/>
    <property type="project" value="UniProtKB-UniRule"/>
</dbReference>
<keyword evidence="7 14" id="KW-0275">Fatty acid biosynthesis</keyword>
<evidence type="ECO:0000256" key="13">
    <source>
        <dbReference type="ARBA" id="ARBA00052985"/>
    </source>
</evidence>
<evidence type="ECO:0000313" key="18">
    <source>
        <dbReference type="Proteomes" id="UP000003136"/>
    </source>
</evidence>
<feature type="active site" evidence="14">
    <location>
        <position position="129"/>
    </location>
</feature>
<evidence type="ECO:0000256" key="9">
    <source>
        <dbReference type="ARBA" id="ARBA00023315"/>
    </source>
</evidence>
<dbReference type="FunFam" id="3.40.47.10:FF:000004">
    <property type="entry name" value="3-oxoacyl-[acyl-carrier-protein] synthase 3"/>
    <property type="match status" value="1"/>
</dbReference>
<feature type="region of interest" description="ACP-binding" evidence="14">
    <location>
        <begin position="254"/>
        <end position="258"/>
    </location>
</feature>
<evidence type="ECO:0000256" key="7">
    <source>
        <dbReference type="ARBA" id="ARBA00023160"/>
    </source>
</evidence>
<dbReference type="GO" id="GO:0005737">
    <property type="term" value="C:cytoplasm"/>
    <property type="evidence" value="ECO:0007669"/>
    <property type="project" value="UniProtKB-SubCell"/>
</dbReference>
<keyword evidence="6 14" id="KW-0443">Lipid metabolism</keyword>
<comment type="catalytic activity">
    <reaction evidence="13">
        <text>3-methylbutanoyl-CoA + malonyl-[ACP] + H(+) = 5-methyl-3-oxohexanoyl-[ACP] + CO2 + CoA</text>
        <dbReference type="Rhea" id="RHEA:42272"/>
        <dbReference type="Rhea" id="RHEA-COMP:9623"/>
        <dbReference type="Rhea" id="RHEA-COMP:9941"/>
        <dbReference type="ChEBI" id="CHEBI:15378"/>
        <dbReference type="ChEBI" id="CHEBI:16526"/>
        <dbReference type="ChEBI" id="CHEBI:57287"/>
        <dbReference type="ChEBI" id="CHEBI:57345"/>
        <dbReference type="ChEBI" id="CHEBI:78449"/>
        <dbReference type="ChEBI" id="CHEBI:78822"/>
        <dbReference type="EC" id="2.3.1.300"/>
    </reaction>
    <physiologicalReaction direction="left-to-right" evidence="13">
        <dbReference type="Rhea" id="RHEA:42273"/>
    </physiologicalReaction>
</comment>
<dbReference type="Gene3D" id="3.40.47.10">
    <property type="match status" value="1"/>
</dbReference>
<keyword evidence="8 14" id="KW-0511">Multifunctional enzyme</keyword>
<evidence type="ECO:0000256" key="12">
    <source>
        <dbReference type="ARBA" id="ARBA00052467"/>
    </source>
</evidence>
<gene>
    <name evidence="14" type="primary">fabH</name>
    <name evidence="17" type="ORF">BACPEC_00795</name>
</gene>
<dbReference type="InterPro" id="IPR004655">
    <property type="entry name" value="FabH"/>
</dbReference>
<organism evidence="17 18">
    <name type="scientific">[Bacteroides] pectinophilus ATCC 43243</name>
    <dbReference type="NCBI Taxonomy" id="483218"/>
    <lineage>
        <taxon>Bacteria</taxon>
        <taxon>Bacillati</taxon>
        <taxon>Bacillota</taxon>
        <taxon>Clostridia</taxon>
        <taxon>Eubacteriales</taxon>
    </lineage>
</organism>
<evidence type="ECO:0000256" key="11">
    <source>
        <dbReference type="ARBA" id="ARBA00052407"/>
    </source>
</evidence>
<reference evidence="17 18" key="2">
    <citation type="submission" date="2008-11" db="EMBL/GenBank/DDBJ databases">
        <authorList>
            <person name="Fulton L."/>
            <person name="Clifton S."/>
            <person name="Fulton B."/>
            <person name="Xu J."/>
            <person name="Minx P."/>
            <person name="Pepin K.H."/>
            <person name="Johnson M."/>
            <person name="Bhonagiri V."/>
            <person name="Nash W.E."/>
            <person name="Mardis E.R."/>
            <person name="Wilson R.K."/>
        </authorList>
    </citation>
    <scope>NUCLEOTIDE SEQUENCE [LARGE SCALE GENOMIC DNA]</scope>
    <source>
        <strain evidence="17 18">ATCC 43243</strain>
    </source>
</reference>
<comment type="similarity">
    <text evidence="2 14">Belongs to the thiolase-like superfamily. FabH family.</text>
</comment>
<comment type="catalytic activity">
    <reaction evidence="11">
        <text>(2S)-2-methylbutanoyl-CoA + malonyl-[ACP] + H(+) = (4S)-4-methyl-3-oxohexanoyl-[ACP] + CO2 + CoA</text>
        <dbReference type="Rhea" id="RHEA:42276"/>
        <dbReference type="Rhea" id="RHEA-COMP:9623"/>
        <dbReference type="Rhea" id="RHEA-COMP:17148"/>
        <dbReference type="ChEBI" id="CHEBI:15378"/>
        <dbReference type="ChEBI" id="CHEBI:16526"/>
        <dbReference type="ChEBI" id="CHEBI:57287"/>
        <dbReference type="ChEBI" id="CHEBI:78449"/>
        <dbReference type="ChEBI" id="CHEBI:88166"/>
        <dbReference type="ChEBI" id="CHEBI:167462"/>
        <dbReference type="EC" id="2.3.1.300"/>
    </reaction>
    <physiologicalReaction direction="left-to-right" evidence="11">
        <dbReference type="Rhea" id="RHEA:42277"/>
    </physiologicalReaction>
</comment>
<accession>B7AQ39</accession>
<comment type="domain">
    <text evidence="14">The last Arg residue of the ACP-binding site is essential for the weak association between ACP/AcpP and FabH.</text>
</comment>
<dbReference type="PANTHER" id="PTHR43091">
    <property type="entry name" value="3-OXOACYL-[ACYL-CARRIER-PROTEIN] SYNTHASE"/>
    <property type="match status" value="1"/>
</dbReference>
<evidence type="ECO:0000256" key="6">
    <source>
        <dbReference type="ARBA" id="ARBA00023098"/>
    </source>
</evidence>
<dbReference type="STRING" id="483218.BACPEC_00795"/>
<evidence type="ECO:0000256" key="5">
    <source>
        <dbReference type="ARBA" id="ARBA00022832"/>
    </source>
</evidence>
<evidence type="ECO:0000256" key="2">
    <source>
        <dbReference type="ARBA" id="ARBA00008642"/>
    </source>
</evidence>
<comment type="catalytic activity">
    <reaction evidence="10">
        <text>malonyl-[ACP] + acetyl-CoA + H(+) = 3-oxobutanoyl-[ACP] + CO2 + CoA</text>
        <dbReference type="Rhea" id="RHEA:12080"/>
        <dbReference type="Rhea" id="RHEA-COMP:9623"/>
        <dbReference type="Rhea" id="RHEA-COMP:9625"/>
        <dbReference type="ChEBI" id="CHEBI:15378"/>
        <dbReference type="ChEBI" id="CHEBI:16526"/>
        <dbReference type="ChEBI" id="CHEBI:57287"/>
        <dbReference type="ChEBI" id="CHEBI:57288"/>
        <dbReference type="ChEBI" id="CHEBI:78449"/>
        <dbReference type="ChEBI" id="CHEBI:78450"/>
        <dbReference type="EC" id="2.3.1.180"/>
    </reaction>
    <physiologicalReaction direction="left-to-right" evidence="10">
        <dbReference type="Rhea" id="RHEA:12081"/>
    </physiologicalReaction>
</comment>
<keyword evidence="9 14" id="KW-0012">Acyltransferase</keyword>
<dbReference type="InterPro" id="IPR013751">
    <property type="entry name" value="ACP_syn_III_N"/>
</dbReference>
<sequence>MKIQTQTNASKDWRLMKSRIIGTGSSCPEYVMTNDMLSQLVDTNDEWIQTRTGICRRHIADRNDDAACLKLAAEASQKALIRAGTNAEDIDMILFATSTPDSVYPNMASLLQRKLGAVNAAGYDINAACSGFIYALSAADAFIRAGMAEKILLVGAEIMSRHVDWNDRSTCVLFGDGAGAVVIAPDDKYGIEALSLHNDGNAGDALSCSTSGHIAMNGQEVFRFAVRRVPEVIEEVLGKCGWSKEDADLYVLHQANIRIIQSAARRLDIDIDRFAVNLDEYGNTSAASIPLLLAQLDEEGRLEQGKRIVCSGFGAGLSWGAAALTW</sequence>
<evidence type="ECO:0000256" key="1">
    <source>
        <dbReference type="ARBA" id="ARBA00005194"/>
    </source>
</evidence>
<feature type="active site" evidence="14">
    <location>
        <position position="283"/>
    </location>
</feature>
<dbReference type="GO" id="GO:0033818">
    <property type="term" value="F:beta-ketoacyl-acyl-carrier-protein synthase III activity"/>
    <property type="evidence" value="ECO:0007669"/>
    <property type="project" value="UniProtKB-UniRule"/>
</dbReference>
<dbReference type="Proteomes" id="UP000003136">
    <property type="component" value="Unassembled WGS sequence"/>
</dbReference>
<protein>
    <recommendedName>
        <fullName evidence="14">Beta-ketoacyl-[acyl-carrier-protein] synthase III</fullName>
        <shortName evidence="14">Beta-ketoacyl-ACP synthase III</shortName>
        <shortName evidence="14">KAS III</shortName>
        <ecNumber evidence="14">2.3.1.180</ecNumber>
    </recommendedName>
    <alternativeName>
        <fullName evidence="14">3-oxoacyl-[acyl-carrier-protein] synthase 3</fullName>
    </alternativeName>
    <alternativeName>
        <fullName evidence="14">3-oxoacyl-[acyl-carrier-protein] synthase III</fullName>
    </alternativeName>
</protein>
<comment type="catalytic activity">
    <reaction evidence="12">
        <text>2-methylpropanoyl-CoA + malonyl-[ACP] + H(+) = 4-methyl-3-oxopentanoyl-[ACP] + CO2 + CoA</text>
        <dbReference type="Rhea" id="RHEA:42268"/>
        <dbReference type="Rhea" id="RHEA-COMP:9623"/>
        <dbReference type="Rhea" id="RHEA-COMP:9940"/>
        <dbReference type="ChEBI" id="CHEBI:15378"/>
        <dbReference type="ChEBI" id="CHEBI:16526"/>
        <dbReference type="ChEBI" id="CHEBI:57287"/>
        <dbReference type="ChEBI" id="CHEBI:57338"/>
        <dbReference type="ChEBI" id="CHEBI:78449"/>
        <dbReference type="ChEBI" id="CHEBI:78820"/>
        <dbReference type="EC" id="2.3.1.300"/>
    </reaction>
    <physiologicalReaction direction="left-to-right" evidence="12">
        <dbReference type="Rhea" id="RHEA:42269"/>
    </physiologicalReaction>
</comment>
<keyword evidence="14" id="KW-0963">Cytoplasm</keyword>
<keyword evidence="5 14" id="KW-0276">Fatty acid metabolism</keyword>
<dbReference type="eggNOG" id="COG0332">
    <property type="taxonomic scope" value="Bacteria"/>
</dbReference>
<dbReference type="NCBIfam" id="NF006829">
    <property type="entry name" value="PRK09352.1"/>
    <property type="match status" value="1"/>
</dbReference>
<evidence type="ECO:0000256" key="10">
    <source>
        <dbReference type="ARBA" id="ARBA00051096"/>
    </source>
</evidence>
<dbReference type="EC" id="2.3.1.180" evidence="14"/>
<evidence type="ECO:0000259" key="15">
    <source>
        <dbReference type="Pfam" id="PF08541"/>
    </source>
</evidence>
<feature type="domain" description="Beta-ketoacyl-[acyl-carrier-protein] synthase III N-terminal" evidence="16">
    <location>
        <begin position="123"/>
        <end position="200"/>
    </location>
</feature>
<dbReference type="Pfam" id="PF08545">
    <property type="entry name" value="ACP_syn_III"/>
    <property type="match status" value="1"/>
</dbReference>
<evidence type="ECO:0000256" key="3">
    <source>
        <dbReference type="ARBA" id="ARBA00022516"/>
    </source>
</evidence>
<evidence type="ECO:0000256" key="14">
    <source>
        <dbReference type="HAMAP-Rule" id="MF_01815"/>
    </source>
</evidence>
<dbReference type="EMBL" id="ABVQ01000035">
    <property type="protein sequence ID" value="EEC57811.1"/>
    <property type="molecule type" value="Genomic_DNA"/>
</dbReference>
<feature type="domain" description="Beta-ketoacyl-[acyl-carrier-protein] synthase III C-terminal" evidence="15">
    <location>
        <begin position="238"/>
        <end position="326"/>
    </location>
</feature>
<comment type="subunit">
    <text evidence="14">Homodimer.</text>
</comment>
<keyword evidence="3 14" id="KW-0444">Lipid biosynthesis</keyword>
<reference evidence="17 18" key="1">
    <citation type="submission" date="2008-11" db="EMBL/GenBank/DDBJ databases">
        <title>Draft genome sequence of Bacteroides pectinophilus (ATCC 43243).</title>
        <authorList>
            <person name="Sudarsanam P."/>
            <person name="Ley R."/>
            <person name="Guruge J."/>
            <person name="Turnbaugh P.J."/>
            <person name="Mahowald M."/>
            <person name="Liep D."/>
            <person name="Gordon J."/>
        </authorList>
    </citation>
    <scope>NUCLEOTIDE SEQUENCE [LARGE SCALE GENOMIC DNA]</scope>
    <source>
        <strain evidence="17 18">ATCC 43243</strain>
    </source>
</reference>
<dbReference type="HAMAP" id="MF_01815">
    <property type="entry name" value="FabH"/>
    <property type="match status" value="1"/>
</dbReference>
<evidence type="ECO:0000259" key="16">
    <source>
        <dbReference type="Pfam" id="PF08545"/>
    </source>
</evidence>
<dbReference type="AlphaFoldDB" id="B7AQ39"/>
<dbReference type="SUPFAM" id="SSF53901">
    <property type="entry name" value="Thiolase-like"/>
    <property type="match status" value="1"/>
</dbReference>
<evidence type="ECO:0000256" key="8">
    <source>
        <dbReference type="ARBA" id="ARBA00023268"/>
    </source>
</evidence>
<dbReference type="PANTHER" id="PTHR43091:SF1">
    <property type="entry name" value="BETA-KETOACYL-[ACYL-CARRIER-PROTEIN] SYNTHASE III, CHLOROPLASTIC"/>
    <property type="match status" value="1"/>
</dbReference>
<proteinExistence type="inferred from homology"/>
<dbReference type="Pfam" id="PF08541">
    <property type="entry name" value="ACP_syn_III_C"/>
    <property type="match status" value="1"/>
</dbReference>
<comment type="function">
    <text evidence="14">Catalyzes the condensation reaction of fatty acid synthesis by the addition to an acyl acceptor of two carbons from malonyl-ACP. Catalyzes the first condensation reaction which initiates fatty acid synthesis and may therefore play a role in governing the total rate of fatty acid production. Possesses both acetoacetyl-ACP synthase and acetyl transacylase activities. Its substrate specificity determines the biosynthesis of branched-chain and/or straight-chain of fatty acids.</text>
</comment>
<evidence type="ECO:0000313" key="17">
    <source>
        <dbReference type="EMBL" id="EEC57811.1"/>
    </source>
</evidence>
<dbReference type="UniPathway" id="UPA00094"/>
<keyword evidence="4 14" id="KW-0808">Transferase</keyword>
<dbReference type="NCBIfam" id="TIGR00747">
    <property type="entry name" value="fabH"/>
    <property type="match status" value="1"/>
</dbReference>